<feature type="DNA-binding region" description="H-T-H motif" evidence="2">
    <location>
        <begin position="29"/>
        <end position="48"/>
    </location>
</feature>
<feature type="domain" description="HTH tetR-type" evidence="3">
    <location>
        <begin position="6"/>
        <end position="66"/>
    </location>
</feature>
<keyword evidence="5" id="KW-1185">Reference proteome</keyword>
<sequence>MISKSEERRNQILVGAFKLFLVKEYADVTTADLEEIIGLSRGAIYYKVKNKEGLYRAVIDKFVFELLSNSLKREELVSNEKPFLSFIMNELNLTKERMNSVRNTLIDANSTEYINLLSSAKFHYEGFNDRCKALDQEITQLWLTYYEKGLSVGELNQSIDPLLVVSMFRSLYYGDSFIQSITGNELDIDELKNKYLLLYNSIRL</sequence>
<dbReference type="SUPFAM" id="SSF46689">
    <property type="entry name" value="Homeodomain-like"/>
    <property type="match status" value="1"/>
</dbReference>
<dbReference type="PROSITE" id="PS50977">
    <property type="entry name" value="HTH_TETR_2"/>
    <property type="match status" value="1"/>
</dbReference>
<dbReference type="Pfam" id="PF00440">
    <property type="entry name" value="TetR_N"/>
    <property type="match status" value="1"/>
</dbReference>
<evidence type="ECO:0000256" key="1">
    <source>
        <dbReference type="ARBA" id="ARBA00023125"/>
    </source>
</evidence>
<dbReference type="Gene3D" id="1.10.357.10">
    <property type="entry name" value="Tetracycline Repressor, domain 2"/>
    <property type="match status" value="1"/>
</dbReference>
<comment type="caution">
    <text evidence="4">The sequence shown here is derived from an EMBL/GenBank/DDBJ whole genome shotgun (WGS) entry which is preliminary data.</text>
</comment>
<proteinExistence type="predicted"/>
<reference evidence="4 5" key="1">
    <citation type="journal article" date="2025" name="Int. J. Syst. Evol. Microbiol.">
        <title>Desulfovibrio falkowii sp. nov., Porphyromonas miyakawae sp. nov., Mediterraneibacter flintii sp. nov. and Owariibacterium komagatae gen. nov., sp. nov., isolated from human faeces.</title>
        <authorList>
            <person name="Hamaguchi T."/>
            <person name="Ohara M."/>
            <person name="Hisatomi A."/>
            <person name="Sekiguchi K."/>
            <person name="Takeda J.I."/>
            <person name="Ueyama J."/>
            <person name="Ito M."/>
            <person name="Nishiwaki H."/>
            <person name="Ogi T."/>
            <person name="Hirayama M."/>
            <person name="Ohkuma M."/>
            <person name="Sakamoto M."/>
            <person name="Ohno K."/>
        </authorList>
    </citation>
    <scope>NUCLEOTIDE SEQUENCE [LARGE SCALE GENOMIC DNA]</scope>
    <source>
        <strain evidence="4 5">13CB11C</strain>
    </source>
</reference>
<gene>
    <name evidence="4" type="ORF">Tsumi_08790</name>
</gene>
<name>A0ABQ0E231_9PORP</name>
<evidence type="ECO:0000313" key="5">
    <source>
        <dbReference type="Proteomes" id="UP001628220"/>
    </source>
</evidence>
<keyword evidence="1 2" id="KW-0238">DNA-binding</keyword>
<dbReference type="EMBL" id="BAAFSF010000001">
    <property type="protein sequence ID" value="GAB1251775.1"/>
    <property type="molecule type" value="Genomic_DNA"/>
</dbReference>
<evidence type="ECO:0000313" key="4">
    <source>
        <dbReference type="EMBL" id="GAB1251775.1"/>
    </source>
</evidence>
<dbReference type="InterPro" id="IPR001647">
    <property type="entry name" value="HTH_TetR"/>
</dbReference>
<evidence type="ECO:0000259" key="3">
    <source>
        <dbReference type="PROSITE" id="PS50977"/>
    </source>
</evidence>
<dbReference type="InterPro" id="IPR009057">
    <property type="entry name" value="Homeodomain-like_sf"/>
</dbReference>
<dbReference type="Proteomes" id="UP001628220">
    <property type="component" value="Unassembled WGS sequence"/>
</dbReference>
<accession>A0ABQ0E231</accession>
<evidence type="ECO:0000256" key="2">
    <source>
        <dbReference type="PROSITE-ProRule" id="PRU00335"/>
    </source>
</evidence>
<dbReference type="RefSeq" id="WP_411915576.1">
    <property type="nucleotide sequence ID" value="NZ_BAAFSF010000001.1"/>
</dbReference>
<protein>
    <recommendedName>
        <fullName evidence="3">HTH tetR-type domain-containing protein</fullName>
    </recommendedName>
</protein>
<organism evidence="4 5">
    <name type="scientific">Porphyromonas miyakawae</name>
    <dbReference type="NCBI Taxonomy" id="3137470"/>
    <lineage>
        <taxon>Bacteria</taxon>
        <taxon>Pseudomonadati</taxon>
        <taxon>Bacteroidota</taxon>
        <taxon>Bacteroidia</taxon>
        <taxon>Bacteroidales</taxon>
        <taxon>Porphyromonadaceae</taxon>
        <taxon>Porphyromonas</taxon>
    </lineage>
</organism>